<evidence type="ECO:0000313" key="4">
    <source>
        <dbReference type="Proteomes" id="UP000283090"/>
    </source>
</evidence>
<dbReference type="RefSeq" id="XP_067494619.1">
    <property type="nucleotide sequence ID" value="XM_067639626.1"/>
</dbReference>
<comment type="caution">
    <text evidence="3">The sequence shown here is derived from an EMBL/GenBank/DDBJ whole genome shotgun (WGS) entry which is preliminary data.</text>
</comment>
<feature type="signal peptide" evidence="2">
    <location>
        <begin position="1"/>
        <end position="18"/>
    </location>
</feature>
<proteinExistence type="predicted"/>
<organism evidence="3 4">
    <name type="scientific">Arthrobotrys flagrans</name>
    <name type="common">Nematode-trapping fungus</name>
    <name type="synonym">Trichothecium flagrans</name>
    <dbReference type="NCBI Taxonomy" id="97331"/>
    <lineage>
        <taxon>Eukaryota</taxon>
        <taxon>Fungi</taxon>
        <taxon>Dikarya</taxon>
        <taxon>Ascomycota</taxon>
        <taxon>Pezizomycotina</taxon>
        <taxon>Orbiliomycetes</taxon>
        <taxon>Orbiliales</taxon>
        <taxon>Orbiliaceae</taxon>
        <taxon>Arthrobotrys</taxon>
    </lineage>
</organism>
<dbReference type="AlphaFoldDB" id="A0A437ACS4"/>
<evidence type="ECO:0000256" key="2">
    <source>
        <dbReference type="SAM" id="SignalP"/>
    </source>
</evidence>
<dbReference type="EMBL" id="SAEB01000001">
    <property type="protein sequence ID" value="RVD89075.1"/>
    <property type="molecule type" value="Genomic_DNA"/>
</dbReference>
<protein>
    <submittedName>
        <fullName evidence="3">Uncharacterized protein</fullName>
    </submittedName>
</protein>
<sequence length="242" mass="25135">MHSSNLLSIFLLAVTALAADLPAPAHPPQRHGAKKYTLAKRQGSGNSIGIGSSCYAITGNPDDVICEIAGENVSCAPVCCERNGVFVDGCPAGDKCVFESGTLKCCPIPSATPTCATREEGGIVCTGEGLAVGTTTSPTPSAFILRPTIPFPDPTEAVPTSEPSITSSTGDDDDNTTTMMGTETGMEIEATSVVVSASRGGGMPSGTLNLPESAMPTDEGGLWVEVRRRVRQVRWFVIMWLG</sequence>
<dbReference type="VEuPathDB" id="FungiDB:DFL_000097"/>
<dbReference type="GeneID" id="93582408"/>
<keyword evidence="2" id="KW-0732">Signal</keyword>
<dbReference type="Proteomes" id="UP000283090">
    <property type="component" value="Unassembled WGS sequence"/>
</dbReference>
<evidence type="ECO:0000256" key="1">
    <source>
        <dbReference type="SAM" id="MobiDB-lite"/>
    </source>
</evidence>
<reference evidence="3 4" key="1">
    <citation type="submission" date="2019-01" db="EMBL/GenBank/DDBJ databases">
        <title>Intercellular communication is required for trap formation in the nematode-trapping fungus Duddingtonia flagrans.</title>
        <authorList>
            <person name="Youssar L."/>
            <person name="Wernet V."/>
            <person name="Hensel N."/>
            <person name="Hildebrandt H.-G."/>
            <person name="Fischer R."/>
        </authorList>
    </citation>
    <scope>NUCLEOTIDE SEQUENCE [LARGE SCALE GENOMIC DNA]</scope>
    <source>
        <strain evidence="3 4">CBS H-5679</strain>
    </source>
</reference>
<feature type="region of interest" description="Disordered" evidence="1">
    <location>
        <begin position="155"/>
        <end position="176"/>
    </location>
</feature>
<gene>
    <name evidence="3" type="ORF">DFL_000097</name>
</gene>
<accession>A0A437ACS4</accession>
<evidence type="ECO:0000313" key="3">
    <source>
        <dbReference type="EMBL" id="RVD89075.1"/>
    </source>
</evidence>
<name>A0A437ACS4_ARTFL</name>
<dbReference type="OrthoDB" id="5425309at2759"/>
<keyword evidence="4" id="KW-1185">Reference proteome</keyword>
<feature type="chain" id="PRO_5019292330" evidence="2">
    <location>
        <begin position="19"/>
        <end position="242"/>
    </location>
</feature>